<keyword evidence="6" id="KW-1185">Reference proteome</keyword>
<dbReference type="Gene3D" id="3.40.50.1820">
    <property type="entry name" value="alpha/beta hydrolase"/>
    <property type="match status" value="2"/>
</dbReference>
<dbReference type="SUPFAM" id="SSF53474">
    <property type="entry name" value="alpha/beta-Hydrolases"/>
    <property type="match status" value="2"/>
</dbReference>
<evidence type="ECO:0000256" key="3">
    <source>
        <dbReference type="SAM" id="SignalP"/>
    </source>
</evidence>
<dbReference type="GO" id="GO:0016747">
    <property type="term" value="F:acyltransferase activity, transferring groups other than amino-acyl groups"/>
    <property type="evidence" value="ECO:0007669"/>
    <property type="project" value="TreeGrafter"/>
</dbReference>
<comment type="similarity">
    <text evidence="1">Belongs to the peptidase S10 family.</text>
</comment>
<feature type="chain" id="PRO_5019578691" description="Ethylene-responsive binding factor-associated repression domain-containing protein" evidence="3">
    <location>
        <begin position="32"/>
        <end position="283"/>
    </location>
</feature>
<dbReference type="InterPro" id="IPR001563">
    <property type="entry name" value="Peptidase_S10"/>
</dbReference>
<dbReference type="PANTHER" id="PTHR11802:SF29">
    <property type="entry name" value="SERINE CARBOXYPEPTIDASE-LIKE 19"/>
    <property type="match status" value="1"/>
</dbReference>
<accession>A0A445CA40</accession>
<keyword evidence="3" id="KW-0732">Signal</keyword>
<feature type="region of interest" description="Disordered" evidence="2">
    <location>
        <begin position="259"/>
        <end position="283"/>
    </location>
</feature>
<dbReference type="GO" id="GO:0006508">
    <property type="term" value="P:proteolysis"/>
    <property type="evidence" value="ECO:0007669"/>
    <property type="project" value="InterPro"/>
</dbReference>
<feature type="signal peptide" evidence="3">
    <location>
        <begin position="1"/>
        <end position="31"/>
    </location>
</feature>
<evidence type="ECO:0000256" key="1">
    <source>
        <dbReference type="ARBA" id="ARBA00009431"/>
    </source>
</evidence>
<dbReference type="Pfam" id="PF00450">
    <property type="entry name" value="Peptidase_S10"/>
    <property type="match status" value="1"/>
</dbReference>
<dbReference type="GO" id="GO:0019748">
    <property type="term" value="P:secondary metabolic process"/>
    <property type="evidence" value="ECO:0007669"/>
    <property type="project" value="TreeGrafter"/>
</dbReference>
<dbReference type="GO" id="GO:0004185">
    <property type="term" value="F:serine-type carboxypeptidase activity"/>
    <property type="evidence" value="ECO:0007669"/>
    <property type="project" value="InterPro"/>
</dbReference>
<sequence length="283" mass="32530">MARFTYSSCHICHGMLLHILLLSVQFSAQHANCGNIVKYLPFVLETGSVHRVGENDDVQSFYYFIESENNPREDEIGPLAFQVDEYDGNMLHLSVNQAYEFFRKWLMDHPAFLKNKVYIGGDSYSGILIPIIAHEILKAWIRSLNYSIVDDWRPWYTNGQVAGYTRTYSNAMTFATGGGHTAPEYKLEECLHMSNYIEEFNGSLPNLVLRPHSWTKVHVREPSSPYELQQQQHHHDDGDAEQEIELSLGLSMNGRFDVDPTAKKIKRTTSIPKFSFSKPPHQR</sequence>
<evidence type="ECO:0000313" key="5">
    <source>
        <dbReference type="EMBL" id="RYR47713.1"/>
    </source>
</evidence>
<feature type="domain" description="Ethylene-responsive binding factor-associated repression" evidence="4">
    <location>
        <begin position="239"/>
        <end position="273"/>
    </location>
</feature>
<evidence type="ECO:0000313" key="6">
    <source>
        <dbReference type="Proteomes" id="UP000289738"/>
    </source>
</evidence>
<proteinExistence type="inferred from homology"/>
<dbReference type="PANTHER" id="PTHR11802">
    <property type="entry name" value="SERINE PROTEASE FAMILY S10 SERINE CARBOXYPEPTIDASE"/>
    <property type="match status" value="1"/>
</dbReference>
<protein>
    <recommendedName>
        <fullName evidence="4">Ethylene-responsive binding factor-associated repression domain-containing protein</fullName>
    </recommendedName>
</protein>
<evidence type="ECO:0000256" key="2">
    <source>
        <dbReference type="SAM" id="MobiDB-lite"/>
    </source>
</evidence>
<organism evidence="5 6">
    <name type="scientific">Arachis hypogaea</name>
    <name type="common">Peanut</name>
    <dbReference type="NCBI Taxonomy" id="3818"/>
    <lineage>
        <taxon>Eukaryota</taxon>
        <taxon>Viridiplantae</taxon>
        <taxon>Streptophyta</taxon>
        <taxon>Embryophyta</taxon>
        <taxon>Tracheophyta</taxon>
        <taxon>Spermatophyta</taxon>
        <taxon>Magnoliopsida</taxon>
        <taxon>eudicotyledons</taxon>
        <taxon>Gunneridae</taxon>
        <taxon>Pentapetalae</taxon>
        <taxon>rosids</taxon>
        <taxon>fabids</taxon>
        <taxon>Fabales</taxon>
        <taxon>Fabaceae</taxon>
        <taxon>Papilionoideae</taxon>
        <taxon>50 kb inversion clade</taxon>
        <taxon>dalbergioids sensu lato</taxon>
        <taxon>Dalbergieae</taxon>
        <taxon>Pterocarpus clade</taxon>
        <taxon>Arachis</taxon>
    </lineage>
</organism>
<dbReference type="InterPro" id="IPR029058">
    <property type="entry name" value="AB_hydrolase_fold"/>
</dbReference>
<gene>
    <name evidence="5" type="ORF">Ahy_A07g033665</name>
</gene>
<comment type="caution">
    <text evidence="5">The sequence shown here is derived from an EMBL/GenBank/DDBJ whole genome shotgun (WGS) entry which is preliminary data.</text>
</comment>
<dbReference type="Pfam" id="PF07897">
    <property type="entry name" value="EAR"/>
    <property type="match status" value="1"/>
</dbReference>
<evidence type="ECO:0000259" key="4">
    <source>
        <dbReference type="Pfam" id="PF07897"/>
    </source>
</evidence>
<dbReference type="Proteomes" id="UP000289738">
    <property type="component" value="Chromosome A07"/>
</dbReference>
<dbReference type="AlphaFoldDB" id="A0A445CA40"/>
<name>A0A445CA40_ARAHY</name>
<dbReference type="STRING" id="3818.A0A445CA40"/>
<dbReference type="InterPro" id="IPR012463">
    <property type="entry name" value="Ninja_motif"/>
</dbReference>
<feature type="region of interest" description="Disordered" evidence="2">
    <location>
        <begin position="220"/>
        <end position="240"/>
    </location>
</feature>
<reference evidence="5 6" key="1">
    <citation type="submission" date="2019-01" db="EMBL/GenBank/DDBJ databases">
        <title>Sequencing of cultivated peanut Arachis hypogaea provides insights into genome evolution and oil improvement.</title>
        <authorList>
            <person name="Chen X."/>
        </authorList>
    </citation>
    <scope>NUCLEOTIDE SEQUENCE [LARGE SCALE GENOMIC DNA]</scope>
    <source>
        <strain evidence="6">cv. Fuhuasheng</strain>
        <tissue evidence="5">Leaves</tissue>
    </source>
</reference>
<dbReference type="EMBL" id="SDMP01000007">
    <property type="protein sequence ID" value="RYR47713.1"/>
    <property type="molecule type" value="Genomic_DNA"/>
</dbReference>